<feature type="compositionally biased region" description="Low complexity" evidence="1">
    <location>
        <begin position="25"/>
        <end position="34"/>
    </location>
</feature>
<organism evidence="2 3">
    <name type="scientific">Owenia fusiformis</name>
    <name type="common">Polychaete worm</name>
    <dbReference type="NCBI Taxonomy" id="6347"/>
    <lineage>
        <taxon>Eukaryota</taxon>
        <taxon>Metazoa</taxon>
        <taxon>Spiralia</taxon>
        <taxon>Lophotrochozoa</taxon>
        <taxon>Annelida</taxon>
        <taxon>Polychaeta</taxon>
        <taxon>Sedentaria</taxon>
        <taxon>Canalipalpata</taxon>
        <taxon>Sabellida</taxon>
        <taxon>Oweniida</taxon>
        <taxon>Oweniidae</taxon>
        <taxon>Owenia</taxon>
    </lineage>
</organism>
<gene>
    <name evidence="2" type="ORF">OFUS_LOCUS7709</name>
</gene>
<dbReference type="PANTHER" id="PTHR31968">
    <property type="entry name" value="SERINE/ARGININE-RELATED PROTEIN 53"/>
    <property type="match status" value="1"/>
</dbReference>
<protein>
    <submittedName>
        <fullName evidence="2">Uncharacterized protein</fullName>
    </submittedName>
</protein>
<dbReference type="GO" id="GO:0000380">
    <property type="term" value="P:alternative mRNA splicing, via spliceosome"/>
    <property type="evidence" value="ECO:0007669"/>
    <property type="project" value="InterPro"/>
</dbReference>
<feature type="compositionally biased region" description="Basic and acidic residues" evidence="1">
    <location>
        <begin position="1"/>
        <end position="12"/>
    </location>
</feature>
<dbReference type="AlphaFoldDB" id="A0A8J1UBB9"/>
<dbReference type="GO" id="GO:0005737">
    <property type="term" value="C:cytoplasm"/>
    <property type="evidence" value="ECO:0007669"/>
    <property type="project" value="TreeGrafter"/>
</dbReference>
<proteinExistence type="predicted"/>
<name>A0A8J1UBB9_OWEFU</name>
<feature type="compositionally biased region" description="Basic residues" evidence="1">
    <location>
        <begin position="13"/>
        <end position="24"/>
    </location>
</feature>
<sequence>MGRYSDSDEDRKKYKKKKKHRSRSRSPADSLSSHSSKHKHKKSKKKHKKRSRSRSRSYDKYKRSRSRSRSRSRDRSRRSRSRDRYRSRSRSYERRRRSRSYERKSRSRSYDRKRRRSRSRSYESRSRSGYSTPSKEQRSRRSSRSPTSKGSKARSKDDASPKESIDPFADVPGFDDLPAKQKNQLRLQAALKAAAAADDKLKIQGRLKPDLGLDEEEEKFRKNAIECIENEGFFQQQFSSSTWDQKDTKKKKITTEFEKENQHNKAMFGLVGQVKTERDEIKIELPISGEKPKIILADTERICHPRLYNSMEERWDKWKLKLAAMRRRKLEGEAMA</sequence>
<feature type="compositionally biased region" description="Basic and acidic residues" evidence="1">
    <location>
        <begin position="99"/>
        <end position="110"/>
    </location>
</feature>
<dbReference type="OrthoDB" id="9946564at2759"/>
<dbReference type="InterPro" id="IPR034604">
    <property type="entry name" value="SRRP53"/>
</dbReference>
<evidence type="ECO:0000313" key="2">
    <source>
        <dbReference type="EMBL" id="CAH1781093.1"/>
    </source>
</evidence>
<reference evidence="2" key="1">
    <citation type="submission" date="2022-03" db="EMBL/GenBank/DDBJ databases">
        <authorList>
            <person name="Martin C."/>
        </authorList>
    </citation>
    <scope>NUCLEOTIDE SEQUENCE</scope>
</reference>
<feature type="compositionally biased region" description="Basic residues" evidence="1">
    <location>
        <begin position="35"/>
        <end position="55"/>
    </location>
</feature>
<evidence type="ECO:0000313" key="3">
    <source>
        <dbReference type="Proteomes" id="UP000749559"/>
    </source>
</evidence>
<evidence type="ECO:0000256" key="1">
    <source>
        <dbReference type="SAM" id="MobiDB-lite"/>
    </source>
</evidence>
<keyword evidence="3" id="KW-1185">Reference proteome</keyword>
<accession>A0A8J1UBB9</accession>
<comment type="caution">
    <text evidence="2">The sequence shown here is derived from an EMBL/GenBank/DDBJ whole genome shotgun (WGS) entry which is preliminary data.</text>
</comment>
<dbReference type="Proteomes" id="UP000749559">
    <property type="component" value="Unassembled WGS sequence"/>
</dbReference>
<dbReference type="EMBL" id="CAIIXF020000004">
    <property type="protein sequence ID" value="CAH1781093.1"/>
    <property type="molecule type" value="Genomic_DNA"/>
</dbReference>
<feature type="region of interest" description="Disordered" evidence="1">
    <location>
        <begin position="1"/>
        <end position="179"/>
    </location>
</feature>
<dbReference type="PANTHER" id="PTHR31968:SF4">
    <property type="entry name" value="SERINE_ARGININE-RELATED PROTEIN 53"/>
    <property type="match status" value="1"/>
</dbReference>
<feature type="compositionally biased region" description="Basic residues" evidence="1">
    <location>
        <begin position="62"/>
        <end position="81"/>
    </location>
</feature>
<feature type="compositionally biased region" description="Basic and acidic residues" evidence="1">
    <location>
        <begin position="154"/>
        <end position="165"/>
    </location>
</feature>
<feature type="compositionally biased region" description="Basic and acidic residues" evidence="1">
    <location>
        <begin position="82"/>
        <end position="92"/>
    </location>
</feature>
<dbReference type="GO" id="GO:0005634">
    <property type="term" value="C:nucleus"/>
    <property type="evidence" value="ECO:0007669"/>
    <property type="project" value="TreeGrafter"/>
</dbReference>